<evidence type="ECO:0000256" key="1">
    <source>
        <dbReference type="SAM" id="SignalP"/>
    </source>
</evidence>
<organism evidence="2 3">
    <name type="scientific">Aliidongia dinghuensis</name>
    <dbReference type="NCBI Taxonomy" id="1867774"/>
    <lineage>
        <taxon>Bacteria</taxon>
        <taxon>Pseudomonadati</taxon>
        <taxon>Pseudomonadota</taxon>
        <taxon>Alphaproteobacteria</taxon>
        <taxon>Rhodospirillales</taxon>
        <taxon>Dongiaceae</taxon>
        <taxon>Aliidongia</taxon>
    </lineage>
</organism>
<protein>
    <recommendedName>
        <fullName evidence="4">DUF2927 domain-containing protein</fullName>
    </recommendedName>
</protein>
<comment type="caution">
    <text evidence="2">The sequence shown here is derived from an EMBL/GenBank/DDBJ whole genome shotgun (WGS) entry which is preliminary data.</text>
</comment>
<name>A0A8J2YQB9_9PROT</name>
<sequence length="245" mass="26809">MKNRRLSIRHAALSLLLAMPVPAHAQALAFGGSPGSFANFNFPIISPQLSRNILQRAAGPDKAVHSARGTTVDLTVGNDPAVSARARQAFLDDIHRGASNGLTRQIELSLQQQDVRSQFGLAISPYGLHLNDLADVTAAYYVAMWMAANQAPPPTKPQVQAVGGQLHEVLAEQGIHLDPVQRQLGAEEIMYKTVWLIHLRQEAERLADQRARQQLADVVWQAFKRQQNVDLRATLLTDAGLVGRP</sequence>
<evidence type="ECO:0000313" key="2">
    <source>
        <dbReference type="EMBL" id="GGF06506.1"/>
    </source>
</evidence>
<evidence type="ECO:0008006" key="4">
    <source>
        <dbReference type="Google" id="ProtNLM"/>
    </source>
</evidence>
<reference evidence="2" key="1">
    <citation type="journal article" date="2014" name="Int. J. Syst. Evol. Microbiol.">
        <title>Complete genome sequence of Corynebacterium casei LMG S-19264T (=DSM 44701T), isolated from a smear-ripened cheese.</title>
        <authorList>
            <consortium name="US DOE Joint Genome Institute (JGI-PGF)"/>
            <person name="Walter F."/>
            <person name="Albersmeier A."/>
            <person name="Kalinowski J."/>
            <person name="Ruckert C."/>
        </authorList>
    </citation>
    <scope>NUCLEOTIDE SEQUENCE</scope>
    <source>
        <strain evidence="2">CGMCC 1.15725</strain>
    </source>
</reference>
<dbReference type="Proteomes" id="UP000646365">
    <property type="component" value="Unassembled WGS sequence"/>
</dbReference>
<keyword evidence="3" id="KW-1185">Reference proteome</keyword>
<proteinExistence type="predicted"/>
<feature type="signal peptide" evidence="1">
    <location>
        <begin position="1"/>
        <end position="25"/>
    </location>
</feature>
<evidence type="ECO:0000313" key="3">
    <source>
        <dbReference type="Proteomes" id="UP000646365"/>
    </source>
</evidence>
<dbReference type="EMBL" id="BMJQ01000002">
    <property type="protein sequence ID" value="GGF06506.1"/>
    <property type="molecule type" value="Genomic_DNA"/>
</dbReference>
<keyword evidence="1" id="KW-0732">Signal</keyword>
<feature type="chain" id="PRO_5035303047" description="DUF2927 domain-containing protein" evidence="1">
    <location>
        <begin position="26"/>
        <end position="245"/>
    </location>
</feature>
<dbReference type="AlphaFoldDB" id="A0A8J2YQB9"/>
<reference evidence="2" key="2">
    <citation type="submission" date="2020-09" db="EMBL/GenBank/DDBJ databases">
        <authorList>
            <person name="Sun Q."/>
            <person name="Zhou Y."/>
        </authorList>
    </citation>
    <scope>NUCLEOTIDE SEQUENCE</scope>
    <source>
        <strain evidence="2">CGMCC 1.15725</strain>
    </source>
</reference>
<accession>A0A8J2YQB9</accession>
<gene>
    <name evidence="2" type="ORF">GCM10011611_10030</name>
</gene>